<dbReference type="PANTHER" id="PTHR11105">
    <property type="entry name" value="CITRATE LYASE SUBUNIT BETA-RELATED"/>
    <property type="match status" value="1"/>
</dbReference>
<keyword evidence="6" id="KW-1185">Reference proteome</keyword>
<dbReference type="GO" id="GO:0016829">
    <property type="term" value="F:lyase activity"/>
    <property type="evidence" value="ECO:0007669"/>
    <property type="project" value="UniProtKB-KW"/>
</dbReference>
<evidence type="ECO:0000256" key="3">
    <source>
        <dbReference type="ARBA" id="ARBA00022842"/>
    </source>
</evidence>
<dbReference type="RefSeq" id="WP_105029337.1">
    <property type="nucleotide sequence ID" value="NZ_CP053084.1"/>
</dbReference>
<evidence type="ECO:0000313" key="6">
    <source>
        <dbReference type="Proteomes" id="UP000501130"/>
    </source>
</evidence>
<comment type="cofactor">
    <cofactor evidence="1">
        <name>Mg(2+)</name>
        <dbReference type="ChEBI" id="CHEBI:18420"/>
    </cofactor>
</comment>
<keyword evidence="5" id="KW-0456">Lyase</keyword>
<evidence type="ECO:0000259" key="4">
    <source>
        <dbReference type="Pfam" id="PF03328"/>
    </source>
</evidence>
<dbReference type="Gene3D" id="3.20.20.60">
    <property type="entry name" value="Phosphoenolpyruvate-binding domains"/>
    <property type="match status" value="1"/>
</dbReference>
<protein>
    <submittedName>
        <fullName evidence="5">CoA ester lyase</fullName>
    </submittedName>
</protein>
<feature type="domain" description="HpcH/HpaI aldolase/citrate lyase" evidence="4">
    <location>
        <begin position="55"/>
        <end position="263"/>
    </location>
</feature>
<dbReference type="PIRSF" id="PIRSF015582">
    <property type="entry name" value="Cit_lyase_B"/>
    <property type="match status" value="1"/>
</dbReference>
<dbReference type="SUPFAM" id="SSF51621">
    <property type="entry name" value="Phosphoenolpyruvate/pyruvate domain"/>
    <property type="match status" value="1"/>
</dbReference>
<reference evidence="5 6" key="1">
    <citation type="submission" date="2020-05" db="EMBL/GenBank/DDBJ databases">
        <title>Compete genome of Limnobacter sp. SAORIC-580.</title>
        <authorList>
            <person name="Song J."/>
            <person name="Cho J.-C."/>
        </authorList>
    </citation>
    <scope>NUCLEOTIDE SEQUENCE [LARGE SCALE GENOMIC DNA]</scope>
    <source>
        <strain evidence="5 6">SAORIC-580</strain>
    </source>
</reference>
<dbReference type="InterPro" id="IPR011206">
    <property type="entry name" value="Citrate_lyase_beta/mcl1/mcl2"/>
</dbReference>
<sequence>MKKHNLDLANISTILYSEDHAQVNLPVCDHYTGRPKYFEKALQIRAEIGACFDITLDLEDGAVVGHVTEIATWAAQSLVDFSARYGGETRRPGVRLHPVQDPAFEQELPIVLREGVPLPAYLMLPKPENFDDVKLAIGRIREQCAKAGVEAPPMHVLIETHGALAAVHQIAGLEEVESLSFGIMDFISSHRSAIPKTALNSPGQFENPLVRRAKLEISAACHRFGKVPSHNVTRNIRQPEMAAEDATRAKRDFGFTRMWSIHPDQIVHIVSAMLPTDSEVDEAVLVLTEAQKAEWGPIQIKGELHDRASYRYFFEVLNARSNRGG</sequence>
<dbReference type="Pfam" id="PF03328">
    <property type="entry name" value="HpcH_HpaI"/>
    <property type="match status" value="1"/>
</dbReference>
<organism evidence="5 6">
    <name type="scientific">Limnobacter profundi</name>
    <dbReference type="NCBI Taxonomy" id="2732163"/>
    <lineage>
        <taxon>Bacteria</taxon>
        <taxon>Pseudomonadati</taxon>
        <taxon>Pseudomonadota</taxon>
        <taxon>Betaproteobacteria</taxon>
        <taxon>Burkholderiales</taxon>
        <taxon>Burkholderiaceae</taxon>
        <taxon>Limnobacter</taxon>
    </lineage>
</organism>
<keyword evidence="2" id="KW-0479">Metal-binding</keyword>
<dbReference type="EMBL" id="CP053084">
    <property type="protein sequence ID" value="QJR29867.1"/>
    <property type="molecule type" value="Genomic_DNA"/>
</dbReference>
<dbReference type="InterPro" id="IPR040186">
    <property type="entry name" value="Citramalyl-CoA_lyase"/>
</dbReference>
<evidence type="ECO:0000256" key="1">
    <source>
        <dbReference type="ARBA" id="ARBA00001946"/>
    </source>
</evidence>
<evidence type="ECO:0000313" key="5">
    <source>
        <dbReference type="EMBL" id="QJR29867.1"/>
    </source>
</evidence>
<gene>
    <name evidence="5" type="ORF">HKT17_09170</name>
</gene>
<dbReference type="InterPro" id="IPR015813">
    <property type="entry name" value="Pyrv/PenolPyrv_kinase-like_dom"/>
</dbReference>
<dbReference type="InterPro" id="IPR005000">
    <property type="entry name" value="Aldolase/citrate-lyase_domain"/>
</dbReference>
<name>A0ABX6N8F7_9BURK</name>
<proteinExistence type="predicted"/>
<dbReference type="PANTHER" id="PTHR11105:SF0">
    <property type="entry name" value="CITRAMALYL-COA LYASE, MITOCHONDRIAL"/>
    <property type="match status" value="1"/>
</dbReference>
<dbReference type="Gene3D" id="6.10.140.960">
    <property type="match status" value="1"/>
</dbReference>
<dbReference type="InterPro" id="IPR040442">
    <property type="entry name" value="Pyrv_kinase-like_dom_sf"/>
</dbReference>
<keyword evidence="3" id="KW-0460">Magnesium</keyword>
<dbReference type="Proteomes" id="UP000501130">
    <property type="component" value="Chromosome"/>
</dbReference>
<accession>A0ABX6N8F7</accession>
<evidence type="ECO:0000256" key="2">
    <source>
        <dbReference type="ARBA" id="ARBA00022723"/>
    </source>
</evidence>